<comment type="catalytic activity">
    <reaction evidence="7">
        <text>5-phospho-alpha-D-ribose 1-diphosphate + nicotinate + ATP + H2O = nicotinate beta-D-ribonucleotide + ADP + phosphate + diphosphate</text>
        <dbReference type="Rhea" id="RHEA:36163"/>
        <dbReference type="ChEBI" id="CHEBI:15377"/>
        <dbReference type="ChEBI" id="CHEBI:30616"/>
        <dbReference type="ChEBI" id="CHEBI:32544"/>
        <dbReference type="ChEBI" id="CHEBI:33019"/>
        <dbReference type="ChEBI" id="CHEBI:43474"/>
        <dbReference type="ChEBI" id="CHEBI:57502"/>
        <dbReference type="ChEBI" id="CHEBI:58017"/>
        <dbReference type="ChEBI" id="CHEBI:456216"/>
        <dbReference type="EC" id="6.3.4.21"/>
    </reaction>
</comment>
<dbReference type="InterPro" id="IPR037128">
    <property type="entry name" value="Quinolinate_PRibosylTase_N_sf"/>
</dbReference>
<dbReference type="GO" id="GO:0009435">
    <property type="term" value="P:NAD+ biosynthetic process"/>
    <property type="evidence" value="ECO:0007669"/>
    <property type="project" value="UniProtKB-UniPathway"/>
</dbReference>
<name>A0A523YPQ2_UNCAE</name>
<keyword evidence="4 10" id="KW-0436">Ligase</keyword>
<dbReference type="SUPFAM" id="SSF51690">
    <property type="entry name" value="Nicotinate/Quinolinate PRTase C-terminal domain-like"/>
    <property type="match status" value="1"/>
</dbReference>
<dbReference type="PIRSF" id="PIRSF000484">
    <property type="entry name" value="NAPRT"/>
    <property type="match status" value="1"/>
</dbReference>
<dbReference type="GO" id="GO:0004514">
    <property type="term" value="F:nicotinate-nucleotide diphosphorylase (carboxylating) activity"/>
    <property type="evidence" value="ECO:0007669"/>
    <property type="project" value="InterPro"/>
</dbReference>
<dbReference type="Proteomes" id="UP000316925">
    <property type="component" value="Unassembled WGS sequence"/>
</dbReference>
<evidence type="ECO:0000256" key="2">
    <source>
        <dbReference type="ARBA" id="ARBA00013236"/>
    </source>
</evidence>
<dbReference type="UniPathway" id="UPA00253">
    <property type="reaction ID" value="UER00457"/>
</dbReference>
<evidence type="ECO:0000256" key="4">
    <source>
        <dbReference type="ARBA" id="ARBA00022598"/>
    </source>
</evidence>
<comment type="caution">
    <text evidence="10">The sequence shown here is derived from an EMBL/GenBank/DDBJ whole genome shotgun (WGS) entry which is preliminary data.</text>
</comment>
<evidence type="ECO:0000256" key="3">
    <source>
        <dbReference type="ARBA" id="ARBA00022553"/>
    </source>
</evidence>
<dbReference type="InterPro" id="IPR035809">
    <property type="entry name" value="NAPRTase_arc-type"/>
</dbReference>
<dbReference type="Pfam" id="PF01729">
    <property type="entry name" value="QRPTase_C"/>
    <property type="match status" value="1"/>
</dbReference>
<dbReference type="Pfam" id="PF02749">
    <property type="entry name" value="QRPTase_N"/>
    <property type="match status" value="1"/>
</dbReference>
<dbReference type="Gene3D" id="3.90.1170.20">
    <property type="entry name" value="Quinolinate phosphoribosyl transferase, N-terminal domain"/>
    <property type="match status" value="1"/>
</dbReference>
<protein>
    <recommendedName>
        <fullName evidence="2">nicotinate phosphoribosyltransferase</fullName>
        <ecNumber evidence="2">6.3.4.21</ecNumber>
    </recommendedName>
</protein>
<keyword evidence="10" id="KW-0328">Glycosyltransferase</keyword>
<dbReference type="PANTHER" id="PTHR43202">
    <property type="entry name" value="NICOTINATE-NUCLEOTIDE PYROPHOSPHORYLASE"/>
    <property type="match status" value="1"/>
</dbReference>
<dbReference type="SUPFAM" id="SSF54675">
    <property type="entry name" value="Nicotinate/Quinolinate PRTase N-terminal domain-like"/>
    <property type="match status" value="1"/>
</dbReference>
<gene>
    <name evidence="10" type="ORF">E3J33_01810</name>
</gene>
<evidence type="ECO:0000313" key="10">
    <source>
        <dbReference type="EMBL" id="TET93464.1"/>
    </source>
</evidence>
<evidence type="ECO:0000256" key="1">
    <source>
        <dbReference type="ARBA" id="ARBA00004952"/>
    </source>
</evidence>
<dbReference type="PANTHER" id="PTHR43202:SF1">
    <property type="entry name" value="NICOTINATE PHOSPHORIBOSYLTRANSFERASE"/>
    <property type="match status" value="1"/>
</dbReference>
<feature type="domain" description="Quinolinate phosphoribosyl transferase N-terminal" evidence="9">
    <location>
        <begin position="17"/>
        <end position="111"/>
    </location>
</feature>
<accession>A0A523YPQ2</accession>
<dbReference type="Gene3D" id="3.20.20.70">
    <property type="entry name" value="Aldolase class I"/>
    <property type="match status" value="1"/>
</dbReference>
<keyword evidence="5" id="KW-0662">Pyridine nucleotide biosynthesis</keyword>
<dbReference type="AlphaFoldDB" id="A0A523YPQ2"/>
<organism evidence="10 11">
    <name type="scientific">Aerophobetes bacterium</name>
    <dbReference type="NCBI Taxonomy" id="2030807"/>
    <lineage>
        <taxon>Bacteria</taxon>
        <taxon>Candidatus Aerophobota</taxon>
    </lineage>
</organism>
<evidence type="ECO:0000259" key="9">
    <source>
        <dbReference type="Pfam" id="PF02749"/>
    </source>
</evidence>
<evidence type="ECO:0000256" key="5">
    <source>
        <dbReference type="ARBA" id="ARBA00022642"/>
    </source>
</evidence>
<proteinExistence type="predicted"/>
<dbReference type="InterPro" id="IPR053190">
    <property type="entry name" value="NAPRTase-like"/>
</dbReference>
<dbReference type="InterPro" id="IPR013785">
    <property type="entry name" value="Aldolase_TIM"/>
</dbReference>
<comment type="pathway">
    <text evidence="1">Cofactor biosynthesis; NAD(+) biosynthesis; nicotinate D-ribonucleotide from nicotinate: step 1/1.</text>
</comment>
<dbReference type="EMBL" id="SOIJ01000105">
    <property type="protein sequence ID" value="TET93464.1"/>
    <property type="molecule type" value="Genomic_DNA"/>
</dbReference>
<dbReference type="GO" id="GO:0004516">
    <property type="term" value="F:nicotinate phosphoribosyltransferase activity"/>
    <property type="evidence" value="ECO:0007669"/>
    <property type="project" value="UniProtKB-EC"/>
</dbReference>
<dbReference type="InterPro" id="IPR007229">
    <property type="entry name" value="Nic_PRibTrfase-Fam"/>
</dbReference>
<evidence type="ECO:0000259" key="8">
    <source>
        <dbReference type="Pfam" id="PF01729"/>
    </source>
</evidence>
<dbReference type="EC" id="6.3.4.21" evidence="2"/>
<dbReference type="InterPro" id="IPR036068">
    <property type="entry name" value="Nicotinate_pribotase-like_C"/>
</dbReference>
<evidence type="ECO:0000313" key="11">
    <source>
        <dbReference type="Proteomes" id="UP000316925"/>
    </source>
</evidence>
<dbReference type="NCBIfam" id="NF006415">
    <property type="entry name" value="PRK08662.1"/>
    <property type="match status" value="1"/>
</dbReference>
<reference evidence="10 11" key="1">
    <citation type="submission" date="2019-03" db="EMBL/GenBank/DDBJ databases">
        <title>Metabolic potential of uncultured bacteria and archaea associated with petroleum seepage in deep-sea sediments.</title>
        <authorList>
            <person name="Dong X."/>
            <person name="Hubert C."/>
        </authorList>
    </citation>
    <scope>NUCLEOTIDE SEQUENCE [LARGE SCALE GENOMIC DNA]</scope>
    <source>
        <strain evidence="10">E29_bin28</strain>
    </source>
</reference>
<keyword evidence="6 10" id="KW-0808">Transferase</keyword>
<dbReference type="InterPro" id="IPR002638">
    <property type="entry name" value="Quinolinate_PRibosylTrfase_C"/>
</dbReference>
<evidence type="ECO:0000256" key="6">
    <source>
        <dbReference type="ARBA" id="ARBA00022679"/>
    </source>
</evidence>
<evidence type="ECO:0000256" key="7">
    <source>
        <dbReference type="ARBA" id="ARBA00048668"/>
    </source>
</evidence>
<dbReference type="InterPro" id="IPR022412">
    <property type="entry name" value="Quinolinate_PRibosylTrfase_N"/>
</dbReference>
<keyword evidence="3" id="KW-0597">Phosphoprotein</keyword>
<dbReference type="CDD" id="cd01571">
    <property type="entry name" value="NAPRTase_B"/>
    <property type="match status" value="1"/>
</dbReference>
<feature type="domain" description="Quinolinate phosphoribosyl transferase C-terminal" evidence="8">
    <location>
        <begin position="113"/>
        <end position="301"/>
    </location>
</feature>
<sequence>MFHLADPDDIKKGKVTDVYFERTVRVLKAKHIDKKVTAEVRARILPLDYPWAVLAGLDEIAYLLKGLKINLWGLPEGSLFHPFEPVLFIEGNYSDFACYETPLLGLICQASGVATRAARCKKAADGKSIIHFGARRMHPGITPMIDRASFIGGCDGISVSKSAQDLGEEPIGTIPHALILLAGDTLEATRMFHEVIEPRVRRVALIDTLADEKFEALRVAEGLGKDLFGVRLDTPPSRRGDLLKLLEEVRWELNLRGFKKVKLLVSGGIDEKKIRELREVVDSFGVGTWISNAPVIDFSLDIVEIEGKPFSKKGKRSGKKQLWQCSSCGTRLILSSQERAAKCSCGGELVPLLKPIIKEGKLVKDLPFPQKIRQYVLEQLEKIPSFLEEPRG</sequence>